<accession>A0A017HB63</accession>
<keyword evidence="1" id="KW-0732">Signal</keyword>
<dbReference type="EMBL" id="AOSK01000136">
    <property type="protein sequence ID" value="EYD71601.1"/>
    <property type="molecule type" value="Genomic_DNA"/>
</dbReference>
<reference evidence="2 3" key="1">
    <citation type="submission" date="2013-02" db="EMBL/GenBank/DDBJ databases">
        <authorList>
            <person name="Fiebig A."/>
            <person name="Goeker M."/>
            <person name="Klenk H.-P.P."/>
        </authorList>
    </citation>
    <scope>NUCLEOTIDE SEQUENCE [LARGE SCALE GENOMIC DNA]</scope>
    <source>
        <strain evidence="2 3">DSM 19309</strain>
    </source>
</reference>
<dbReference type="Proteomes" id="UP000019666">
    <property type="component" value="Unassembled WGS sequence"/>
</dbReference>
<comment type="caution">
    <text evidence="2">The sequence shown here is derived from an EMBL/GenBank/DDBJ whole genome shotgun (WGS) entry which is preliminary data.</text>
</comment>
<evidence type="ECO:0008006" key="4">
    <source>
        <dbReference type="Google" id="ProtNLM"/>
    </source>
</evidence>
<dbReference type="PROSITE" id="PS51318">
    <property type="entry name" value="TAT"/>
    <property type="match status" value="1"/>
</dbReference>
<dbReference type="HOGENOM" id="CLU_2070815_0_0_5"/>
<dbReference type="AlphaFoldDB" id="A0A017HB63"/>
<evidence type="ECO:0000313" key="3">
    <source>
        <dbReference type="Proteomes" id="UP000019666"/>
    </source>
</evidence>
<proteinExistence type="predicted"/>
<gene>
    <name evidence="2" type="ORF">Rumeso_05002</name>
</gene>
<feature type="chain" id="PRO_5001492405" description="Twin-arginine translocation pathway signal" evidence="1">
    <location>
        <begin position="37"/>
        <end position="126"/>
    </location>
</feature>
<dbReference type="OrthoDB" id="7779278at2"/>
<organism evidence="2 3">
    <name type="scientific">Rubellimicrobium mesophilum DSM 19309</name>
    <dbReference type="NCBI Taxonomy" id="442562"/>
    <lineage>
        <taxon>Bacteria</taxon>
        <taxon>Pseudomonadati</taxon>
        <taxon>Pseudomonadota</taxon>
        <taxon>Alphaproteobacteria</taxon>
        <taxon>Rhodobacterales</taxon>
        <taxon>Roseobacteraceae</taxon>
        <taxon>Rubellimicrobium</taxon>
    </lineage>
</organism>
<protein>
    <recommendedName>
        <fullName evidence="4">Twin-arginine translocation pathway signal</fullName>
    </recommendedName>
</protein>
<dbReference type="RefSeq" id="WP_156363076.1">
    <property type="nucleotide sequence ID" value="NZ_KK088637.1"/>
</dbReference>
<dbReference type="InterPro" id="IPR006311">
    <property type="entry name" value="TAT_signal"/>
</dbReference>
<evidence type="ECO:0000256" key="1">
    <source>
        <dbReference type="SAM" id="SignalP"/>
    </source>
</evidence>
<name>A0A017HB63_9RHOB</name>
<feature type="signal peptide" evidence="1">
    <location>
        <begin position="1"/>
        <end position="36"/>
    </location>
</feature>
<keyword evidence="3" id="KW-1185">Reference proteome</keyword>
<sequence length="126" mass="13433">MNVTSQGAGFQPTTRRALMKGALAAPAALVGAPALASTDTPIMQLFREFEDMEGRINDHATSSEEADRLYPILRNLEDRMAEEPVTCLADLAAKVLALTTLRDEVGSIYDPGVLAECEALVKGAAQ</sequence>
<evidence type="ECO:0000313" key="2">
    <source>
        <dbReference type="EMBL" id="EYD71601.1"/>
    </source>
</evidence>
<dbReference type="STRING" id="442562.Rumeso_05002"/>